<comment type="caution">
    <text evidence="3">The sequence shown here is derived from an EMBL/GenBank/DDBJ whole genome shotgun (WGS) entry which is preliminary data.</text>
</comment>
<name>A0A9P6QP78_9FUNG</name>
<dbReference type="EMBL" id="JAAAIN010004471">
    <property type="protein sequence ID" value="KAG0280818.1"/>
    <property type="molecule type" value="Genomic_DNA"/>
</dbReference>
<evidence type="ECO:0000313" key="4">
    <source>
        <dbReference type="Proteomes" id="UP000823405"/>
    </source>
</evidence>
<organism evidence="3 4">
    <name type="scientific">Linnemannia gamsii</name>
    <dbReference type="NCBI Taxonomy" id="64522"/>
    <lineage>
        <taxon>Eukaryota</taxon>
        <taxon>Fungi</taxon>
        <taxon>Fungi incertae sedis</taxon>
        <taxon>Mucoromycota</taxon>
        <taxon>Mortierellomycotina</taxon>
        <taxon>Mortierellomycetes</taxon>
        <taxon>Mortierellales</taxon>
        <taxon>Mortierellaceae</taxon>
        <taxon>Linnemannia</taxon>
    </lineage>
</organism>
<keyword evidence="4" id="KW-1185">Reference proteome</keyword>
<evidence type="ECO:0000256" key="1">
    <source>
        <dbReference type="SAM" id="Phobius"/>
    </source>
</evidence>
<evidence type="ECO:0000256" key="2">
    <source>
        <dbReference type="SAM" id="SignalP"/>
    </source>
</evidence>
<keyword evidence="1" id="KW-0472">Membrane</keyword>
<sequence length="141" mass="16127">MTLAHLSALLFAVTWSTIPTDVITTAWTQMWNSPSSRLRKIHYFIIMYPIKLAALVLIMLYTPDEREDVAPTNYSPSPLSAFRAKYLSLWFIFFRAATKLAFGLGFIWHLYAASSTAGVGRGYREKEEASRVDEKEEKVKQ</sequence>
<dbReference type="OrthoDB" id="2438214at2759"/>
<dbReference type="AlphaFoldDB" id="A0A9P6QP78"/>
<evidence type="ECO:0000313" key="3">
    <source>
        <dbReference type="EMBL" id="KAG0280818.1"/>
    </source>
</evidence>
<proteinExistence type="predicted"/>
<feature type="chain" id="PRO_5040479719" evidence="2">
    <location>
        <begin position="17"/>
        <end position="141"/>
    </location>
</feature>
<gene>
    <name evidence="3" type="ORF">BGZ97_009349</name>
</gene>
<dbReference type="Proteomes" id="UP000823405">
    <property type="component" value="Unassembled WGS sequence"/>
</dbReference>
<feature type="signal peptide" evidence="2">
    <location>
        <begin position="1"/>
        <end position="16"/>
    </location>
</feature>
<keyword evidence="1" id="KW-1133">Transmembrane helix</keyword>
<keyword evidence="1" id="KW-0812">Transmembrane</keyword>
<feature type="transmembrane region" description="Helical" evidence="1">
    <location>
        <begin position="87"/>
        <end position="111"/>
    </location>
</feature>
<protein>
    <submittedName>
        <fullName evidence="3">Uncharacterized protein</fullName>
    </submittedName>
</protein>
<reference evidence="3" key="1">
    <citation type="journal article" date="2020" name="Fungal Divers.">
        <title>Resolving the Mortierellaceae phylogeny through synthesis of multi-gene phylogenetics and phylogenomics.</title>
        <authorList>
            <person name="Vandepol N."/>
            <person name="Liber J."/>
            <person name="Desiro A."/>
            <person name="Na H."/>
            <person name="Kennedy M."/>
            <person name="Barry K."/>
            <person name="Grigoriev I.V."/>
            <person name="Miller A.N."/>
            <person name="O'Donnell K."/>
            <person name="Stajich J.E."/>
            <person name="Bonito G."/>
        </authorList>
    </citation>
    <scope>NUCLEOTIDE SEQUENCE</scope>
    <source>
        <strain evidence="3">NVP60</strain>
    </source>
</reference>
<accession>A0A9P6QP78</accession>
<keyword evidence="2" id="KW-0732">Signal</keyword>
<feature type="transmembrane region" description="Helical" evidence="1">
    <location>
        <begin position="43"/>
        <end position="61"/>
    </location>
</feature>